<keyword evidence="6 9" id="KW-0472">Membrane</keyword>
<evidence type="ECO:0000313" key="12">
    <source>
        <dbReference type="Proteomes" id="UP000515125"/>
    </source>
</evidence>
<dbReference type="InterPro" id="IPR056858">
    <property type="entry name" value="VSR_TRX"/>
</dbReference>
<dbReference type="GeneID" id="34622302"/>
<dbReference type="Pfam" id="PF25011">
    <property type="entry name" value="VSR_TRX"/>
    <property type="match status" value="1"/>
</dbReference>
<dbReference type="InterPro" id="IPR003137">
    <property type="entry name" value="PA_domain"/>
</dbReference>
<comment type="subcellular location">
    <subcellularLocation>
        <location evidence="8">Endomembrane system</location>
        <topology evidence="8">Single-pass membrane protein</topology>
    </subcellularLocation>
    <subcellularLocation>
        <location evidence="1">Membrane</location>
        <topology evidence="1">Single-pass type I membrane protein</topology>
    </subcellularLocation>
</comment>
<evidence type="ECO:0000256" key="1">
    <source>
        <dbReference type="ARBA" id="ARBA00004479"/>
    </source>
</evidence>
<dbReference type="GO" id="GO:0016020">
    <property type="term" value="C:membrane"/>
    <property type="evidence" value="ECO:0007669"/>
    <property type="project" value="UniProtKB-SubCell"/>
</dbReference>
<dbReference type="PANTHER" id="PTHR22702">
    <property type="entry name" value="PROTEASE-ASSOCIATED DOMAIN-CONTAINING PROTEIN"/>
    <property type="match status" value="1"/>
</dbReference>
<keyword evidence="2 9" id="KW-0812">Transmembrane</keyword>
<feature type="domain" description="PA" evidence="10">
    <location>
        <begin position="271"/>
        <end position="342"/>
    </location>
</feature>
<keyword evidence="5 9" id="KW-1133">Transmembrane helix</keyword>
<name>A0A6P6RRK6_9EIME</name>
<accession>A0A6P6RRK6</accession>
<evidence type="ECO:0000256" key="6">
    <source>
        <dbReference type="ARBA" id="ARBA00023136"/>
    </source>
</evidence>
<dbReference type="Gene3D" id="3.50.30.30">
    <property type="match status" value="1"/>
</dbReference>
<dbReference type="Proteomes" id="UP000515125">
    <property type="component" value="Unplaced"/>
</dbReference>
<evidence type="ECO:0000259" key="10">
    <source>
        <dbReference type="Pfam" id="PF02225"/>
    </source>
</evidence>
<dbReference type="OrthoDB" id="10045365at2759"/>
<proteinExistence type="predicted"/>
<evidence type="ECO:0000256" key="2">
    <source>
        <dbReference type="ARBA" id="ARBA00022692"/>
    </source>
</evidence>
<dbReference type="RefSeq" id="XP_026190174.1">
    <property type="nucleotide sequence ID" value="XM_026334389.1"/>
</dbReference>
<organism evidence="12 13">
    <name type="scientific">Cyclospora cayetanensis</name>
    <dbReference type="NCBI Taxonomy" id="88456"/>
    <lineage>
        <taxon>Eukaryota</taxon>
        <taxon>Sar</taxon>
        <taxon>Alveolata</taxon>
        <taxon>Apicomplexa</taxon>
        <taxon>Conoidasida</taxon>
        <taxon>Coccidia</taxon>
        <taxon>Eucoccidiorida</taxon>
        <taxon>Eimeriorina</taxon>
        <taxon>Eimeriidae</taxon>
        <taxon>Cyclospora</taxon>
    </lineage>
</organism>
<evidence type="ECO:0000256" key="5">
    <source>
        <dbReference type="ARBA" id="ARBA00022989"/>
    </source>
</evidence>
<reference evidence="13" key="1">
    <citation type="submission" date="2025-08" db="UniProtKB">
        <authorList>
            <consortium name="RefSeq"/>
        </authorList>
    </citation>
    <scope>IDENTIFICATION</scope>
</reference>
<sequence length="642" mass="72048">MQGRWWRAHRNKTCIQAPHCRQGFQGPQNDSLKAHNSSPFSRFSNPPLLRLLPWGLQCKSAVVSVLCTEMRDPKNWHLPLLLVVILGLMGCSEGQIRLQSPKRLFDKLVAMKAISEETFYTLTGSTASFGTPTYGTILRGRAFYTPDPRRVEADGTEAGFHCDSSYCSSLKSEIDSWKANELHGGLGHIHGHRSLSTSSYSRGDLVPLPTKISGWDAFPLYSSGNTQCPPFGINSCDGAASVFWSLMFVLCSAKTQRMQPRVFWAACSVLQVVLFVDRGICTFAAKVEVAQGCGADAVVIVDHGTQEWTRETIRHNIIMSDDGKVRNIRIPSILVSKQDGEAFKEEIVSGEEPVLVELEWRMPSQWPVAVNFWADSGDVKEELCLSEGLYSKYPRLYCSFEPNAQVLGLTGSEVVQEALLESCLYWTTKTAPPGLKDAEFSREWWLYQQRLGDPRDGCSFDGEGKNAWGPTCSRRVLSEVLSGGQLRAVELCMADENGRRLLEFSKNNRGWTVVAVTINGARYSGQLTPESVLRAICSATAHPLTNKYRSEACNSIVVDSHTQGAPWLRANLDWRSFFFVLFLVVVICVGLSYLYYRYAKQQFVDRMQRRVQHEVQQQLQLYHRMEEPTPRKPAAAECNRLV</sequence>
<feature type="domain" description="Vacuolar sorting receptor thioredoxin-like" evidence="11">
    <location>
        <begin position="397"/>
        <end position="537"/>
    </location>
</feature>
<dbReference type="AlphaFoldDB" id="A0A6P6RRK6"/>
<dbReference type="PANTHER" id="PTHR22702:SF1">
    <property type="entry name" value="PROTEASE-ASSOCIATED DOMAIN-CONTAINING PROTEIN 1"/>
    <property type="match status" value="1"/>
</dbReference>
<protein>
    <submittedName>
        <fullName evidence="13">Uncharacterized protein LOC34622302</fullName>
    </submittedName>
</protein>
<dbReference type="Pfam" id="PF02225">
    <property type="entry name" value="PA"/>
    <property type="match status" value="1"/>
</dbReference>
<keyword evidence="7" id="KW-0325">Glycoprotein</keyword>
<keyword evidence="12" id="KW-1185">Reference proteome</keyword>
<evidence type="ECO:0000256" key="3">
    <source>
        <dbReference type="ARBA" id="ARBA00022729"/>
    </source>
</evidence>
<evidence type="ECO:0000256" key="9">
    <source>
        <dbReference type="SAM" id="Phobius"/>
    </source>
</evidence>
<dbReference type="GO" id="GO:0012505">
    <property type="term" value="C:endomembrane system"/>
    <property type="evidence" value="ECO:0007669"/>
    <property type="project" value="UniProtKB-SubCell"/>
</dbReference>
<evidence type="ECO:0000256" key="8">
    <source>
        <dbReference type="ARBA" id="ARBA00037847"/>
    </source>
</evidence>
<evidence type="ECO:0000256" key="7">
    <source>
        <dbReference type="ARBA" id="ARBA00023180"/>
    </source>
</evidence>
<keyword evidence="4" id="KW-0677">Repeat</keyword>
<evidence type="ECO:0000313" key="13">
    <source>
        <dbReference type="RefSeq" id="XP_026190174.1"/>
    </source>
</evidence>
<feature type="transmembrane region" description="Helical" evidence="9">
    <location>
        <begin position="577"/>
        <end position="596"/>
    </location>
</feature>
<evidence type="ECO:0000256" key="4">
    <source>
        <dbReference type="ARBA" id="ARBA00022737"/>
    </source>
</evidence>
<keyword evidence="3" id="KW-0732">Signal</keyword>
<gene>
    <name evidence="13" type="primary">LOC34622302</name>
</gene>
<evidence type="ECO:0000259" key="11">
    <source>
        <dbReference type="Pfam" id="PF25011"/>
    </source>
</evidence>